<reference evidence="11" key="1">
    <citation type="submission" date="2022-10" db="EMBL/GenBank/DDBJ databases">
        <title>Tapping the CABI collections for fungal endophytes: first genome assemblies for Collariella, Neodidymelliopsis, Ascochyta clinopodiicola, Didymella pomorum, Didymosphaeria variabile, Neocosmospora piperis and Neocucurbitaria cava.</title>
        <authorList>
            <person name="Hill R."/>
        </authorList>
    </citation>
    <scope>NUCLEOTIDE SEQUENCE</scope>
    <source>
        <strain evidence="11">IMI 356815</strain>
    </source>
</reference>
<dbReference type="Gene3D" id="3.40.50.1820">
    <property type="entry name" value="alpha/beta hydrolase"/>
    <property type="match status" value="1"/>
</dbReference>
<dbReference type="InterPro" id="IPR029058">
    <property type="entry name" value="AB_hydrolase_fold"/>
</dbReference>
<dbReference type="EC" id="3.1.1.73" evidence="2"/>
<dbReference type="InterPro" id="IPR001138">
    <property type="entry name" value="Zn2Cys6_DnaBD"/>
</dbReference>
<keyword evidence="8" id="KW-0119">Carbohydrate metabolism</keyword>
<protein>
    <recommendedName>
        <fullName evidence="2">feruloyl esterase</fullName>
        <ecNumber evidence="2">3.1.1.73</ecNumber>
    </recommendedName>
</protein>
<evidence type="ECO:0000256" key="8">
    <source>
        <dbReference type="ARBA" id="ARBA00023277"/>
    </source>
</evidence>
<comment type="caution">
    <text evidence="11">The sequence shown here is derived from an EMBL/GenBank/DDBJ whole genome shotgun (WGS) entry which is preliminary data.</text>
</comment>
<dbReference type="SUPFAM" id="SSF53474">
    <property type="entry name" value="alpha/beta-Hydrolases"/>
    <property type="match status" value="1"/>
</dbReference>
<evidence type="ECO:0000256" key="4">
    <source>
        <dbReference type="ARBA" id="ARBA00022651"/>
    </source>
</evidence>
<organism evidence="11 12">
    <name type="scientific">Didymosphaeria variabile</name>
    <dbReference type="NCBI Taxonomy" id="1932322"/>
    <lineage>
        <taxon>Eukaryota</taxon>
        <taxon>Fungi</taxon>
        <taxon>Dikarya</taxon>
        <taxon>Ascomycota</taxon>
        <taxon>Pezizomycotina</taxon>
        <taxon>Dothideomycetes</taxon>
        <taxon>Pleosporomycetidae</taxon>
        <taxon>Pleosporales</taxon>
        <taxon>Massarineae</taxon>
        <taxon>Didymosphaeriaceae</taxon>
        <taxon>Didymosphaeria</taxon>
    </lineage>
</organism>
<evidence type="ECO:0000256" key="6">
    <source>
        <dbReference type="ARBA" id="ARBA00022801"/>
    </source>
</evidence>
<dbReference type="SUPFAM" id="SSF57701">
    <property type="entry name" value="Zn2/Cys6 DNA-binding domain"/>
    <property type="match status" value="1"/>
</dbReference>
<proteinExistence type="predicted"/>
<keyword evidence="12" id="KW-1185">Reference proteome</keyword>
<evidence type="ECO:0000256" key="7">
    <source>
        <dbReference type="ARBA" id="ARBA00023242"/>
    </source>
</evidence>
<evidence type="ECO:0000256" key="1">
    <source>
        <dbReference type="ARBA" id="ARBA00004613"/>
    </source>
</evidence>
<name>A0A9W8XH94_9PLEO</name>
<keyword evidence="6" id="KW-0378">Hydrolase</keyword>
<dbReference type="RefSeq" id="XP_056068582.1">
    <property type="nucleotide sequence ID" value="XM_056217026.1"/>
</dbReference>
<evidence type="ECO:0000256" key="5">
    <source>
        <dbReference type="ARBA" id="ARBA00022729"/>
    </source>
</evidence>
<evidence type="ECO:0000313" key="12">
    <source>
        <dbReference type="Proteomes" id="UP001140513"/>
    </source>
</evidence>
<dbReference type="InterPro" id="IPR021858">
    <property type="entry name" value="Fun_TF"/>
</dbReference>
<dbReference type="OrthoDB" id="424610at2759"/>
<evidence type="ECO:0000313" key="11">
    <source>
        <dbReference type="EMBL" id="KAJ4349652.1"/>
    </source>
</evidence>
<evidence type="ECO:0000256" key="2">
    <source>
        <dbReference type="ARBA" id="ARBA00013091"/>
    </source>
</evidence>
<dbReference type="GO" id="GO:0008270">
    <property type="term" value="F:zinc ion binding"/>
    <property type="evidence" value="ECO:0007669"/>
    <property type="project" value="InterPro"/>
</dbReference>
<comment type="subcellular location">
    <subcellularLocation>
        <location evidence="1">Secreted</location>
    </subcellularLocation>
</comment>
<evidence type="ECO:0000256" key="10">
    <source>
        <dbReference type="ARBA" id="ARBA00034075"/>
    </source>
</evidence>
<dbReference type="InterPro" id="IPR043595">
    <property type="entry name" value="FaeB/C/D"/>
</dbReference>
<keyword evidence="5" id="KW-0732">Signal</keyword>
<comment type="catalytic activity">
    <reaction evidence="10">
        <text>feruloyl-polysaccharide + H2O = ferulate + polysaccharide.</text>
        <dbReference type="EC" id="3.1.1.73"/>
    </reaction>
</comment>
<keyword evidence="3" id="KW-0964">Secreted</keyword>
<keyword evidence="9" id="KW-0624">Polysaccharide degradation</keyword>
<evidence type="ECO:0000256" key="9">
    <source>
        <dbReference type="ARBA" id="ARBA00023326"/>
    </source>
</evidence>
<dbReference type="Proteomes" id="UP001140513">
    <property type="component" value="Unassembled WGS sequence"/>
</dbReference>
<dbReference type="GO" id="GO:0045493">
    <property type="term" value="P:xylan catabolic process"/>
    <property type="evidence" value="ECO:0007669"/>
    <property type="project" value="UniProtKB-KW"/>
</dbReference>
<dbReference type="CDD" id="cd00067">
    <property type="entry name" value="GAL4"/>
    <property type="match status" value="1"/>
</dbReference>
<dbReference type="GO" id="GO:0030600">
    <property type="term" value="F:feruloyl esterase activity"/>
    <property type="evidence" value="ECO:0007669"/>
    <property type="project" value="UniProtKB-EC"/>
</dbReference>
<dbReference type="InterPro" id="IPR036864">
    <property type="entry name" value="Zn2-C6_fun-type_DNA-bd_sf"/>
</dbReference>
<dbReference type="PANTHER" id="PTHR38050">
    <property type="match status" value="1"/>
</dbReference>
<evidence type="ECO:0000256" key="3">
    <source>
        <dbReference type="ARBA" id="ARBA00022525"/>
    </source>
</evidence>
<sequence length="799" mass="89386">MSMKKNQRKVKSGCRTCKVRKVKCDEVSNTEEHLHFQFFKEQTLAKLPGVYSSKYRNLWESLVVQACAEEPAVMHAVLAISSAHRRKVLDGASRNKVLVLPDKQEEFLLRNYCKSMQYLQPSFQNCGTRSIRTTLITCLVYIYLELLRGTYKRAYDHLDGGMRLLADLHDETSKKGILPRTSAHKPSLSLDQDCIDAFLTEAFARLRVQMEFSRLRSGTGSTLAPKVAPDLPTLKFSSFHEARHYLDRVFDGINLISKAIRDGSHASWPDGYWNMVLTERHFMQGSLDSWLRSYTATTADLGSKKNDSELTEYRMLRIYHTMAEILGATCLSPEQAVFDHHGAGFLSIVTQCNNIALAGEPSNHASSGARLPDTRRRAWPDISWIPPLYYTAIKCRDHQIRTRAVDLMSSFWLYEIVWDLGILNMSSIVAKEVIRMEEGDFFTPAVNLQESDNNIMLKKVIEHDSDPSPLSLPEERRFDTFCDIVALLASLAQLAIGLPQAPVQQVVNRANSGCGKTQWPTDFTHYRLGLKSSGKDRSYSYHIPANYDDQKPYPVVVGFHGSSSIGLFFELDTKLSQSRYSEDKIVVYPNGLDGSWAGPTYHTSSTVQEDIQFVADLLADVKSNVCIDEDKIFAAGMSNGGGFIGTLACDPLGSTLFKAYASHSGAFYTDLNGPKNNCDPSPKALPIPLLEIHGGNDSTVHYEGGQGDGGPEPPIPDWLDWWAERNGCDSKTEEPLFEGQVQHLSWKCGDAEGVLQHYKVSSMGHCWADTEINLSQISVPQGPTVIRASEIIMRFFDSV</sequence>
<keyword evidence="7" id="KW-0539">Nucleus</keyword>
<accession>A0A9W8XH94</accession>
<dbReference type="EMBL" id="JAPEUX010000006">
    <property type="protein sequence ID" value="KAJ4349652.1"/>
    <property type="molecule type" value="Genomic_DNA"/>
</dbReference>
<keyword evidence="4" id="KW-0858">Xylan degradation</keyword>
<gene>
    <name evidence="11" type="ORF">N0V89_008269</name>
</gene>
<dbReference type="GO" id="GO:0000981">
    <property type="term" value="F:DNA-binding transcription factor activity, RNA polymerase II-specific"/>
    <property type="evidence" value="ECO:0007669"/>
    <property type="project" value="InterPro"/>
</dbReference>
<dbReference type="PANTHER" id="PTHR38050:SF2">
    <property type="entry name" value="FERULOYL ESTERASE C-RELATED"/>
    <property type="match status" value="1"/>
</dbReference>
<dbReference type="Pfam" id="PF11951">
    <property type="entry name" value="Fungal_trans_2"/>
    <property type="match status" value="1"/>
</dbReference>
<dbReference type="GO" id="GO:0005576">
    <property type="term" value="C:extracellular region"/>
    <property type="evidence" value="ECO:0007669"/>
    <property type="project" value="UniProtKB-SubCell"/>
</dbReference>
<dbReference type="GeneID" id="80911799"/>
<dbReference type="AlphaFoldDB" id="A0A9W8XH94"/>